<dbReference type="Proteomes" id="UP000326757">
    <property type="component" value="Unassembled WGS sequence"/>
</dbReference>
<name>A0A5N6KAK0_MONLA</name>
<gene>
    <name evidence="1" type="ORF">EYC80_000418</name>
</gene>
<accession>A0A5N6KAK0</accession>
<evidence type="ECO:0000313" key="2">
    <source>
        <dbReference type="Proteomes" id="UP000326757"/>
    </source>
</evidence>
<protein>
    <submittedName>
        <fullName evidence="1">Uncharacterized protein</fullName>
    </submittedName>
</protein>
<dbReference type="AlphaFoldDB" id="A0A5N6KAK0"/>
<dbReference type="EMBL" id="VIGI01000005">
    <property type="protein sequence ID" value="KAB8300195.1"/>
    <property type="molecule type" value="Genomic_DNA"/>
</dbReference>
<keyword evidence="2" id="KW-1185">Reference proteome</keyword>
<sequence length="73" mass="8571">MHHPNNGKTFHLLLNLYPRSYDFLFLPLHPNTNDKFYEGGAWRNEMIIFARFGRMVQLMDDALGTGRRNVSNC</sequence>
<reference evidence="1 2" key="1">
    <citation type="submission" date="2019-06" db="EMBL/GenBank/DDBJ databases">
        <title>Genome Sequence of the Brown Rot Fungal Pathogen Monilinia laxa.</title>
        <authorList>
            <person name="De Miccolis Angelini R.M."/>
            <person name="Landi L."/>
            <person name="Abate D."/>
            <person name="Pollastro S."/>
            <person name="Romanazzi G."/>
            <person name="Faretra F."/>
        </authorList>
    </citation>
    <scope>NUCLEOTIDE SEQUENCE [LARGE SCALE GENOMIC DNA]</scope>
    <source>
        <strain evidence="1 2">Mlax316</strain>
    </source>
</reference>
<organism evidence="1 2">
    <name type="scientific">Monilinia laxa</name>
    <name type="common">Brown rot fungus</name>
    <name type="synonym">Sclerotinia laxa</name>
    <dbReference type="NCBI Taxonomy" id="61186"/>
    <lineage>
        <taxon>Eukaryota</taxon>
        <taxon>Fungi</taxon>
        <taxon>Dikarya</taxon>
        <taxon>Ascomycota</taxon>
        <taxon>Pezizomycotina</taxon>
        <taxon>Leotiomycetes</taxon>
        <taxon>Helotiales</taxon>
        <taxon>Sclerotiniaceae</taxon>
        <taxon>Monilinia</taxon>
    </lineage>
</organism>
<proteinExistence type="predicted"/>
<comment type="caution">
    <text evidence="1">The sequence shown here is derived from an EMBL/GenBank/DDBJ whole genome shotgun (WGS) entry which is preliminary data.</text>
</comment>
<evidence type="ECO:0000313" key="1">
    <source>
        <dbReference type="EMBL" id="KAB8300195.1"/>
    </source>
</evidence>